<proteinExistence type="predicted"/>
<organism evidence="1 2">
    <name type="scientific">Glycomyces terrestris</name>
    <dbReference type="NCBI Taxonomy" id="2493553"/>
    <lineage>
        <taxon>Bacteria</taxon>
        <taxon>Bacillati</taxon>
        <taxon>Actinomycetota</taxon>
        <taxon>Actinomycetes</taxon>
        <taxon>Glycomycetales</taxon>
        <taxon>Glycomycetaceae</taxon>
        <taxon>Glycomyces</taxon>
    </lineage>
</organism>
<comment type="caution">
    <text evidence="1">The sequence shown here is derived from an EMBL/GenBank/DDBJ whole genome shotgun (WGS) entry which is preliminary data.</text>
</comment>
<protein>
    <recommendedName>
        <fullName evidence="3">Alpha/beta hydrolase</fullName>
    </recommendedName>
</protein>
<gene>
    <name evidence="1" type="ORF">EIW28_04465</name>
</gene>
<name>A0A426V518_9ACTN</name>
<keyword evidence="2" id="KW-1185">Reference proteome</keyword>
<dbReference type="Proteomes" id="UP000277256">
    <property type="component" value="Unassembled WGS sequence"/>
</dbReference>
<dbReference type="EMBL" id="RSEB01000001">
    <property type="protein sequence ID" value="RRS01994.1"/>
    <property type="molecule type" value="Genomic_DNA"/>
</dbReference>
<dbReference type="Gene3D" id="3.40.50.1820">
    <property type="entry name" value="alpha/beta hydrolase"/>
    <property type="match status" value="1"/>
</dbReference>
<evidence type="ECO:0000313" key="1">
    <source>
        <dbReference type="EMBL" id="RRS01994.1"/>
    </source>
</evidence>
<evidence type="ECO:0000313" key="2">
    <source>
        <dbReference type="Proteomes" id="UP000277256"/>
    </source>
</evidence>
<dbReference type="RefSeq" id="WP_125246470.1">
    <property type="nucleotide sequence ID" value="NZ_RSEB01000001.1"/>
</dbReference>
<dbReference type="SUPFAM" id="SSF53474">
    <property type="entry name" value="alpha/beta-Hydrolases"/>
    <property type="match status" value="1"/>
</dbReference>
<dbReference type="AlphaFoldDB" id="A0A426V518"/>
<dbReference type="InterPro" id="IPR029058">
    <property type="entry name" value="AB_hydrolase_fold"/>
</dbReference>
<reference evidence="1 2" key="1">
    <citation type="submission" date="2018-12" db="EMBL/GenBank/DDBJ databases">
        <title>Glycomyces sp. YIM 121974 draft genome.</title>
        <authorList>
            <person name="Li Q."/>
        </authorList>
    </citation>
    <scope>NUCLEOTIDE SEQUENCE [LARGE SCALE GENOMIC DNA]</scope>
    <source>
        <strain evidence="1 2">YIM 121974</strain>
    </source>
</reference>
<evidence type="ECO:0008006" key="3">
    <source>
        <dbReference type="Google" id="ProtNLM"/>
    </source>
</evidence>
<sequence length="211" mass="21773">MSLAAWVRRARTPAPAPVKREYAFFEPADLFDLEIKDDPEASPVLCCTGDPAGAAAFNALWLKRIATSGRYAAAVSVRGQGGTPAAEGGLEARAHDLVQAAVTVPRQAVLIGHKEGAAWAALAAGRYPTAGLVLVSPRQVPKQPPRPVGAPPVLLVVAESETQSKEAQAVADAYGTAPLTFAGSPDDVFKGAGAEGLLDAILSWLAAGKKD</sequence>
<accession>A0A426V518</accession>
<dbReference type="OrthoDB" id="9773549at2"/>